<dbReference type="Proteomes" id="UP001597327">
    <property type="component" value="Unassembled WGS sequence"/>
</dbReference>
<comment type="caution">
    <text evidence="1">The sequence shown here is derived from an EMBL/GenBank/DDBJ whole genome shotgun (WGS) entry which is preliminary data.</text>
</comment>
<dbReference type="RefSeq" id="WP_149894315.1">
    <property type="nucleotide sequence ID" value="NZ_JBHUFA010000011.1"/>
</dbReference>
<keyword evidence="1" id="KW-0378">Hydrolase</keyword>
<proteinExistence type="predicted"/>
<dbReference type="SUPFAM" id="SSF56784">
    <property type="entry name" value="HAD-like"/>
    <property type="match status" value="1"/>
</dbReference>
<keyword evidence="2" id="KW-1185">Reference proteome</keyword>
<dbReference type="InterPro" id="IPR006439">
    <property type="entry name" value="HAD-SF_hydro_IA"/>
</dbReference>
<dbReference type="Gene3D" id="3.40.50.1000">
    <property type="entry name" value="HAD superfamily/HAD-like"/>
    <property type="match status" value="1"/>
</dbReference>
<gene>
    <name evidence="1" type="ORF">ACFSC7_14980</name>
</gene>
<evidence type="ECO:0000313" key="2">
    <source>
        <dbReference type="Proteomes" id="UP001597327"/>
    </source>
</evidence>
<dbReference type="InterPro" id="IPR023214">
    <property type="entry name" value="HAD_sf"/>
</dbReference>
<dbReference type="EMBL" id="JBHUFA010000011">
    <property type="protein sequence ID" value="MFD1696820.1"/>
    <property type="molecule type" value="Genomic_DNA"/>
</dbReference>
<protein>
    <submittedName>
        <fullName evidence="1">HAD-IA family hydrolase</fullName>
    </submittedName>
</protein>
<dbReference type="NCBIfam" id="TIGR01549">
    <property type="entry name" value="HAD-SF-IA-v1"/>
    <property type="match status" value="1"/>
</dbReference>
<sequence>MANPKNVLILSNLFPDFGDPLYRLGTYKNYLLPYAKSLLASGRFDVQVLVPEAIGCALHSEGELASSDVPPVVVMDDEALSTCGLNDFMIRSCAEHFSIDQLALIGTAFHKSLGRWTPDVILCWEAPSKVLRYLFPNALTLDLMPGMFMRAPFPKMIQLDPCGLYGDAWYVGADVASIQMNQSEIDQVDQIRQLFLDHFEQIHTKSALQARYDISLTPGFQLVPLQISQYFGWKEYTDFETQFDFVESLLKNDASGKDLIFTQYVSPLRSDITLSDERIQRLEAEHPRFVFRKDFNEVDNISQYLVPHCSRVHSISSTVGLQALFFGKFLSSPSRSHLGYLASLPRHDAQKIVDFCLLRGSVLHDRLVEDAAYFAQVIDSFYAQKGKKGAAGLPSSEELQNSFSGIIKYSSFTTSERRIRAMLKDQFEFQPPWSQMNCKDHEIISFDVFDTLICRNVLRPAQVFDLMVSRMEGGALDVVPPAFKQRFSTLRQSFERLERQRLDAVDGGGEQEVNLLSIYDAILSFSGLSKSLAPDFLALEQEVELECLRRRPAGFNAYQTALRQRKRVILVSDFCHSREFVERALRSAGYDGWERVYVSSELGVRKHTGTMFKRVVSDLGVEPSAILHIGDNLKGDIERATACGISALWLPSAQQIAGSMLSRRRRNGGRIPDAHILQAILGAHINENVPVQLQRRPARIDATLISRPYDLGFLVLGPMLLSFVRWLYEDDKLSPSRKQFVFFARDMKVAYEIFVAGLGSELAANCATAHYIPVSRAALAGINLFAPEDLLSVRIDDFAKDRPVADLLVARFALEESEIIWEALPGVFGNCVEKSRVGDLSEGQIYALAVSSAREHWATISTRLEHKREMVRALLEQCGVDLAHPTVTVDFGYVGTIHRQISCLFQGEVLPRFFMEFSALVRNDELEGARSFFGSYLPASSRERTAFLKYNLILESLLNEPLGSVSGYFLNSDGVVSERRREISSTHARSIDEVHDGARKFAEIWRRYFGIVTDCFDTTIDHLDYFFELIMSDPSHQEAALLARLEFDNSFAGRQDRSILVRSPRDGKVIWPEGERALRRGPDYSPSNWRRFYTPLIRHFVRKLGSRRDLEIFDADPKLFFRSEVREFHYRILGRILYP</sequence>
<organism evidence="1 2">
    <name type="scientific">Roseibium aestuarii</name>
    <dbReference type="NCBI Taxonomy" id="2600299"/>
    <lineage>
        <taxon>Bacteria</taxon>
        <taxon>Pseudomonadati</taxon>
        <taxon>Pseudomonadota</taxon>
        <taxon>Alphaproteobacteria</taxon>
        <taxon>Hyphomicrobiales</taxon>
        <taxon>Stappiaceae</taxon>
        <taxon>Roseibium</taxon>
    </lineage>
</organism>
<name>A0ABW4JXZ9_9HYPH</name>
<accession>A0ABW4JXZ9</accession>
<reference evidence="2" key="1">
    <citation type="journal article" date="2019" name="Int. J. Syst. Evol. Microbiol.">
        <title>The Global Catalogue of Microorganisms (GCM) 10K type strain sequencing project: providing services to taxonomists for standard genome sequencing and annotation.</title>
        <authorList>
            <consortium name="The Broad Institute Genomics Platform"/>
            <consortium name="The Broad Institute Genome Sequencing Center for Infectious Disease"/>
            <person name="Wu L."/>
            <person name="Ma J."/>
        </authorList>
    </citation>
    <scope>NUCLEOTIDE SEQUENCE [LARGE SCALE GENOMIC DNA]</scope>
    <source>
        <strain evidence="2">JCM 3369</strain>
    </source>
</reference>
<evidence type="ECO:0000313" key="1">
    <source>
        <dbReference type="EMBL" id="MFD1696820.1"/>
    </source>
</evidence>
<dbReference type="Pfam" id="PF13242">
    <property type="entry name" value="Hydrolase_like"/>
    <property type="match status" value="1"/>
</dbReference>
<dbReference type="InterPro" id="IPR036412">
    <property type="entry name" value="HAD-like_sf"/>
</dbReference>
<dbReference type="GO" id="GO:0016787">
    <property type="term" value="F:hydrolase activity"/>
    <property type="evidence" value="ECO:0007669"/>
    <property type="project" value="UniProtKB-KW"/>
</dbReference>
<dbReference type="Gene3D" id="1.10.150.400">
    <property type="match status" value="1"/>
</dbReference>